<sequence>MISSGETFGQRLQLADNGCNAWCHQQGAGDRLMCPCRT</sequence>
<reference evidence="1" key="1">
    <citation type="submission" date="2014-11" db="EMBL/GenBank/DDBJ databases">
        <authorList>
            <person name="Amaro Gonzalez C."/>
        </authorList>
    </citation>
    <scope>NUCLEOTIDE SEQUENCE</scope>
</reference>
<evidence type="ECO:0000313" key="1">
    <source>
        <dbReference type="EMBL" id="JAH02654.1"/>
    </source>
</evidence>
<dbReference type="AlphaFoldDB" id="A0A0E9PDN9"/>
<name>A0A0E9PDN9_ANGAN</name>
<accession>A0A0E9PDN9</accession>
<protein>
    <submittedName>
        <fullName evidence="1">Uncharacterized protein</fullName>
    </submittedName>
</protein>
<organism evidence="1">
    <name type="scientific">Anguilla anguilla</name>
    <name type="common">European freshwater eel</name>
    <name type="synonym">Muraena anguilla</name>
    <dbReference type="NCBI Taxonomy" id="7936"/>
    <lineage>
        <taxon>Eukaryota</taxon>
        <taxon>Metazoa</taxon>
        <taxon>Chordata</taxon>
        <taxon>Craniata</taxon>
        <taxon>Vertebrata</taxon>
        <taxon>Euteleostomi</taxon>
        <taxon>Actinopterygii</taxon>
        <taxon>Neopterygii</taxon>
        <taxon>Teleostei</taxon>
        <taxon>Anguilliformes</taxon>
        <taxon>Anguillidae</taxon>
        <taxon>Anguilla</taxon>
    </lineage>
</organism>
<dbReference type="EMBL" id="GBXM01105923">
    <property type="protein sequence ID" value="JAH02654.1"/>
    <property type="molecule type" value="Transcribed_RNA"/>
</dbReference>
<reference evidence="1" key="2">
    <citation type="journal article" date="2015" name="Fish Shellfish Immunol.">
        <title>Early steps in the European eel (Anguilla anguilla)-Vibrio vulnificus interaction in the gills: Role of the RtxA13 toxin.</title>
        <authorList>
            <person name="Callol A."/>
            <person name="Pajuelo D."/>
            <person name="Ebbesson L."/>
            <person name="Teles M."/>
            <person name="MacKenzie S."/>
            <person name="Amaro C."/>
        </authorList>
    </citation>
    <scope>NUCLEOTIDE SEQUENCE</scope>
</reference>
<proteinExistence type="predicted"/>